<feature type="transmembrane region" description="Helical" evidence="8">
    <location>
        <begin position="72"/>
        <end position="95"/>
    </location>
</feature>
<feature type="transmembrane region" description="Helical" evidence="8">
    <location>
        <begin position="364"/>
        <end position="389"/>
    </location>
</feature>
<feature type="transmembrane region" description="Helical" evidence="8">
    <location>
        <begin position="238"/>
        <end position="261"/>
    </location>
</feature>
<keyword evidence="3" id="KW-1003">Cell membrane</keyword>
<reference evidence="10 11" key="1">
    <citation type="submission" date="2016-09" db="EMBL/GenBank/DDBJ databases">
        <title>Streptomyces platensis DSM40041, a candidate organism with high potential of specific P450 cytochromes.</title>
        <authorList>
            <person name="Grumaz C."/>
            <person name="Vainshtein Y."/>
            <person name="Kirstahler P."/>
            <person name="Sohn K."/>
        </authorList>
    </citation>
    <scope>NUCLEOTIDE SEQUENCE [LARGE SCALE GENOMIC DNA]</scope>
    <source>
        <strain evidence="10 11">DSM 40041</strain>
    </source>
</reference>
<dbReference type="SUPFAM" id="SSF103473">
    <property type="entry name" value="MFS general substrate transporter"/>
    <property type="match status" value="1"/>
</dbReference>
<feature type="region of interest" description="Disordered" evidence="7">
    <location>
        <begin position="1"/>
        <end position="36"/>
    </location>
</feature>
<feature type="transmembrane region" description="Helical" evidence="8">
    <location>
        <begin position="42"/>
        <end position="60"/>
    </location>
</feature>
<feature type="transmembrane region" description="Helical" evidence="8">
    <location>
        <begin position="132"/>
        <end position="154"/>
    </location>
</feature>
<evidence type="ECO:0000256" key="4">
    <source>
        <dbReference type="ARBA" id="ARBA00022692"/>
    </source>
</evidence>
<feature type="transmembrane region" description="Helical" evidence="8">
    <location>
        <begin position="305"/>
        <end position="324"/>
    </location>
</feature>
<evidence type="ECO:0000256" key="7">
    <source>
        <dbReference type="SAM" id="MobiDB-lite"/>
    </source>
</evidence>
<keyword evidence="11" id="KW-1185">Reference proteome</keyword>
<feature type="transmembrane region" description="Helical" evidence="8">
    <location>
        <begin position="395"/>
        <end position="415"/>
    </location>
</feature>
<feature type="transmembrane region" description="Helical" evidence="8">
    <location>
        <begin position="273"/>
        <end position="293"/>
    </location>
</feature>
<proteinExistence type="predicted"/>
<organism evidence="10 11">
    <name type="scientific">Streptomyces platensis</name>
    <dbReference type="NCBI Taxonomy" id="58346"/>
    <lineage>
        <taxon>Bacteria</taxon>
        <taxon>Bacillati</taxon>
        <taxon>Actinomycetota</taxon>
        <taxon>Actinomycetes</taxon>
        <taxon>Kitasatosporales</taxon>
        <taxon>Streptomycetaceae</taxon>
        <taxon>Streptomyces</taxon>
    </lineage>
</organism>
<feature type="transmembrane region" description="Helical" evidence="8">
    <location>
        <begin position="330"/>
        <end position="352"/>
    </location>
</feature>
<dbReference type="InterPro" id="IPR011701">
    <property type="entry name" value="MFS"/>
</dbReference>
<evidence type="ECO:0000313" key="10">
    <source>
        <dbReference type="EMBL" id="OSY36806.1"/>
    </source>
</evidence>
<evidence type="ECO:0000313" key="11">
    <source>
        <dbReference type="Proteomes" id="UP000194225"/>
    </source>
</evidence>
<keyword evidence="2" id="KW-0813">Transport</keyword>
<dbReference type="Proteomes" id="UP000194225">
    <property type="component" value="Unassembled WGS sequence"/>
</dbReference>
<dbReference type="PROSITE" id="PS00216">
    <property type="entry name" value="SUGAR_TRANSPORT_1"/>
    <property type="match status" value="1"/>
</dbReference>
<evidence type="ECO:0000256" key="1">
    <source>
        <dbReference type="ARBA" id="ARBA00004651"/>
    </source>
</evidence>
<dbReference type="InterPro" id="IPR005829">
    <property type="entry name" value="Sugar_transporter_CS"/>
</dbReference>
<dbReference type="PANTHER" id="PTHR23517:SF13">
    <property type="entry name" value="MAJOR FACILITATOR SUPERFAMILY MFS_1"/>
    <property type="match status" value="1"/>
</dbReference>
<gene>
    <name evidence="10" type="primary">ymfD</name>
    <name evidence="10" type="ORF">BG653_06713</name>
</gene>
<keyword evidence="6 8" id="KW-0472">Membrane</keyword>
<evidence type="ECO:0000256" key="3">
    <source>
        <dbReference type="ARBA" id="ARBA00022475"/>
    </source>
</evidence>
<keyword evidence="5 8" id="KW-1133">Transmembrane helix</keyword>
<dbReference type="InterPro" id="IPR020846">
    <property type="entry name" value="MFS_dom"/>
</dbReference>
<feature type="transmembrane region" description="Helical" evidence="8">
    <location>
        <begin position="107"/>
        <end position="126"/>
    </location>
</feature>
<comment type="subcellular location">
    <subcellularLocation>
        <location evidence="1">Cell membrane</location>
        <topology evidence="1">Multi-pass membrane protein</topology>
    </subcellularLocation>
</comment>
<dbReference type="PROSITE" id="PS50850">
    <property type="entry name" value="MFS"/>
    <property type="match status" value="1"/>
</dbReference>
<sequence>MPLDQPVPAQNREMPRRHRRTEPSGSPEADVEQRPRPAGRRFWATAYALLILLTGTNLPTPLYGDYQERFGFSPLVVTLIFAAYVATLIPSLLVAGPLSDAIGRRRVLLPAVALAALGSVVFALATSTGWLFAARVLQGMALGAASGPLTASLAELEPNGNRRKAALVSTVASVGGLGLGPVLAGLLAQYAPAPHVLPFAVEVVLLVPAAAALVALPATRPAMRWRPRRPEIPVAMRATFATSGTAGFLAFAVIGLFLTLIPPYVATLANSKNLLLGGATVALMLACSVLAQLVGYGKPARSLELTGLPLLAAGLALLALAGGLSSLTVLFAATVIAGVGQGLAFLGGLTAVSQAAPADRHADVLSSFYVILYLGVGLPVIGVGFLATIVGLLPAVQYFAGAAAVLCTTVLIALARARHRAVVSTPTGPHGPVKGE</sequence>
<dbReference type="InterPro" id="IPR050171">
    <property type="entry name" value="MFS_Transporters"/>
</dbReference>
<dbReference type="EMBL" id="MIGA01000073">
    <property type="protein sequence ID" value="OSY36806.1"/>
    <property type="molecule type" value="Genomic_DNA"/>
</dbReference>
<comment type="caution">
    <text evidence="10">The sequence shown here is derived from an EMBL/GenBank/DDBJ whole genome shotgun (WGS) entry which is preliminary data.</text>
</comment>
<keyword evidence="4 8" id="KW-0812">Transmembrane</keyword>
<dbReference type="InterPro" id="IPR036259">
    <property type="entry name" value="MFS_trans_sf"/>
</dbReference>
<feature type="transmembrane region" description="Helical" evidence="8">
    <location>
        <begin position="196"/>
        <end position="218"/>
    </location>
</feature>
<protein>
    <submittedName>
        <fullName evidence="10">Bacillibactin exporter</fullName>
    </submittedName>
</protein>
<name>A0ABX3XM36_STRPT</name>
<evidence type="ECO:0000256" key="8">
    <source>
        <dbReference type="SAM" id="Phobius"/>
    </source>
</evidence>
<accession>A0ABX3XM36</accession>
<evidence type="ECO:0000256" key="5">
    <source>
        <dbReference type="ARBA" id="ARBA00022989"/>
    </source>
</evidence>
<evidence type="ECO:0000259" key="9">
    <source>
        <dbReference type="PROSITE" id="PS50850"/>
    </source>
</evidence>
<evidence type="ECO:0000256" key="2">
    <source>
        <dbReference type="ARBA" id="ARBA00022448"/>
    </source>
</evidence>
<dbReference type="RefSeq" id="WP_345674008.1">
    <property type="nucleotide sequence ID" value="NZ_BAABSS010000007.1"/>
</dbReference>
<evidence type="ECO:0000256" key="6">
    <source>
        <dbReference type="ARBA" id="ARBA00023136"/>
    </source>
</evidence>
<feature type="transmembrane region" description="Helical" evidence="8">
    <location>
        <begin position="166"/>
        <end position="190"/>
    </location>
</feature>
<feature type="domain" description="Major facilitator superfamily (MFS) profile" evidence="9">
    <location>
        <begin position="41"/>
        <end position="418"/>
    </location>
</feature>
<dbReference type="Pfam" id="PF07690">
    <property type="entry name" value="MFS_1"/>
    <property type="match status" value="1"/>
</dbReference>
<dbReference type="Gene3D" id="1.20.1250.20">
    <property type="entry name" value="MFS general substrate transporter like domains"/>
    <property type="match status" value="1"/>
</dbReference>
<dbReference type="PANTHER" id="PTHR23517">
    <property type="entry name" value="RESISTANCE PROTEIN MDTM, PUTATIVE-RELATED-RELATED"/>
    <property type="match status" value="1"/>
</dbReference>